<comment type="caution">
    <text evidence="2">The sequence shown here is derived from an EMBL/GenBank/DDBJ whole genome shotgun (WGS) entry which is preliminary data.</text>
</comment>
<dbReference type="SUPFAM" id="SSF53448">
    <property type="entry name" value="Nucleotide-diphospho-sugar transferases"/>
    <property type="match status" value="1"/>
</dbReference>
<dbReference type="Proteomes" id="UP000525987">
    <property type="component" value="Unassembled WGS sequence"/>
</dbReference>
<dbReference type="RefSeq" id="WP_183386480.1">
    <property type="nucleotide sequence ID" value="NZ_JACHXM010000003.1"/>
</dbReference>
<dbReference type="InterPro" id="IPR001173">
    <property type="entry name" value="Glyco_trans_2-like"/>
</dbReference>
<keyword evidence="2" id="KW-0808">Transferase</keyword>
<name>A0A7W5BVZ0_9GAMM</name>
<dbReference type="InterPro" id="IPR029044">
    <property type="entry name" value="Nucleotide-diphossugar_trans"/>
</dbReference>
<keyword evidence="3" id="KW-1185">Reference proteome</keyword>
<dbReference type="EMBL" id="JACHXM010000003">
    <property type="protein sequence ID" value="MBB3140055.1"/>
    <property type="molecule type" value="Genomic_DNA"/>
</dbReference>
<protein>
    <submittedName>
        <fullName evidence="2">Glycosyltransferase involved in cell wall biosynthesis</fullName>
    </submittedName>
</protein>
<sequence length="266" mass="30665">MNKPLVSFYMTVRNGLPYLHEAVDSIRNQTYENWEAVIVDDGSTDQTLAYLREVESQDDRFRIFAGQGCGRGKALNMALKNARGLYVANLDADDLSHPQRLEMQAEIISVTECRFLCAGTDIINDDVAAKWTPFSSPFHHDVTDVSSLLMKSNPVSHISMFCRRDDILSVGGYSETRKSQLDYELWFRLVMNGVKLYRTSYPLAAKRIHARQSFENKNRIKYLFSSVLLQKRIISELRGGNIYYLYLFMRLIYGLLPQGVRMHLRQ</sequence>
<dbReference type="PANTHER" id="PTHR22916">
    <property type="entry name" value="GLYCOSYLTRANSFERASE"/>
    <property type="match status" value="1"/>
</dbReference>
<dbReference type="Pfam" id="PF00535">
    <property type="entry name" value="Glycos_transf_2"/>
    <property type="match status" value="1"/>
</dbReference>
<evidence type="ECO:0000313" key="3">
    <source>
        <dbReference type="Proteomes" id="UP000525987"/>
    </source>
</evidence>
<evidence type="ECO:0000259" key="1">
    <source>
        <dbReference type="Pfam" id="PF00535"/>
    </source>
</evidence>
<feature type="domain" description="Glycosyltransferase 2-like" evidence="1">
    <location>
        <begin position="7"/>
        <end position="143"/>
    </location>
</feature>
<proteinExistence type="predicted"/>
<evidence type="ECO:0000313" key="2">
    <source>
        <dbReference type="EMBL" id="MBB3140055.1"/>
    </source>
</evidence>
<organism evidence="2 3">
    <name type="scientific">Halomonas organivorans</name>
    <dbReference type="NCBI Taxonomy" id="257772"/>
    <lineage>
        <taxon>Bacteria</taxon>
        <taxon>Pseudomonadati</taxon>
        <taxon>Pseudomonadota</taxon>
        <taxon>Gammaproteobacteria</taxon>
        <taxon>Oceanospirillales</taxon>
        <taxon>Halomonadaceae</taxon>
        <taxon>Halomonas</taxon>
    </lineage>
</organism>
<dbReference type="Gene3D" id="3.90.550.10">
    <property type="entry name" value="Spore Coat Polysaccharide Biosynthesis Protein SpsA, Chain A"/>
    <property type="match status" value="1"/>
</dbReference>
<gene>
    <name evidence="2" type="ORF">FHR96_000907</name>
</gene>
<accession>A0A7W5BVZ0</accession>
<dbReference type="GO" id="GO:0016758">
    <property type="term" value="F:hexosyltransferase activity"/>
    <property type="evidence" value="ECO:0007669"/>
    <property type="project" value="UniProtKB-ARBA"/>
</dbReference>
<dbReference type="PANTHER" id="PTHR22916:SF3">
    <property type="entry name" value="UDP-GLCNAC:BETAGAL BETA-1,3-N-ACETYLGLUCOSAMINYLTRANSFERASE-LIKE PROTEIN 1"/>
    <property type="match status" value="1"/>
</dbReference>
<reference evidence="2 3" key="1">
    <citation type="submission" date="2020-08" db="EMBL/GenBank/DDBJ databases">
        <title>Genomic Encyclopedia of Type Strains, Phase III (KMG-III): the genomes of soil and plant-associated and newly described type strains.</title>
        <authorList>
            <person name="Whitman W."/>
        </authorList>
    </citation>
    <scope>NUCLEOTIDE SEQUENCE [LARGE SCALE GENOMIC DNA]</scope>
    <source>
        <strain evidence="2 3">CECT 5995</strain>
    </source>
</reference>
<dbReference type="AlphaFoldDB" id="A0A7W5BVZ0"/>